<dbReference type="Proteomes" id="UP000184248">
    <property type="component" value="Unassembled WGS sequence"/>
</dbReference>
<organism evidence="2 3">
    <name type="scientific">Halomonas caseinilytica</name>
    <dbReference type="NCBI Taxonomy" id="438744"/>
    <lineage>
        <taxon>Bacteria</taxon>
        <taxon>Pseudomonadati</taxon>
        <taxon>Pseudomonadota</taxon>
        <taxon>Gammaproteobacteria</taxon>
        <taxon>Oceanospirillales</taxon>
        <taxon>Halomonadaceae</taxon>
        <taxon>Halomonas</taxon>
    </lineage>
</organism>
<evidence type="ECO:0000313" key="3">
    <source>
        <dbReference type="Proteomes" id="UP000184248"/>
    </source>
</evidence>
<proteinExistence type="predicted"/>
<protein>
    <submittedName>
        <fullName evidence="2">Uncharacterized protein</fullName>
    </submittedName>
</protein>
<feature type="compositionally biased region" description="Acidic residues" evidence="1">
    <location>
        <begin position="49"/>
        <end position="58"/>
    </location>
</feature>
<dbReference type="EMBL" id="FRAL01000004">
    <property type="protein sequence ID" value="SHK68638.1"/>
    <property type="molecule type" value="Genomic_DNA"/>
</dbReference>
<dbReference type="AlphaFoldDB" id="A0A1M6UHT0"/>
<keyword evidence="3" id="KW-1185">Reference proteome</keyword>
<name>A0A1M6UHT0_9GAMM</name>
<dbReference type="OrthoDB" id="9957216at2"/>
<sequence length="69" mass="7511">MSDSQVGNDSRLIEALKESAAAQRESAAAMRDLAESNRAMIDLLAEQMADEVGGDEEPERYLDGTPVER</sequence>
<dbReference type="RefSeq" id="WP_064700484.1">
    <property type="nucleotide sequence ID" value="NZ_BDEO01000011.1"/>
</dbReference>
<evidence type="ECO:0000313" key="2">
    <source>
        <dbReference type="EMBL" id="SHK68638.1"/>
    </source>
</evidence>
<evidence type="ECO:0000256" key="1">
    <source>
        <dbReference type="SAM" id="MobiDB-lite"/>
    </source>
</evidence>
<feature type="compositionally biased region" description="Basic and acidic residues" evidence="1">
    <location>
        <begin position="59"/>
        <end position="69"/>
    </location>
</feature>
<feature type="region of interest" description="Disordered" evidence="1">
    <location>
        <begin position="49"/>
        <end position="69"/>
    </location>
</feature>
<accession>A0A1M6UHT0</accession>
<gene>
    <name evidence="2" type="ORF">SAMN05192556_104267</name>
</gene>
<reference evidence="3" key="1">
    <citation type="submission" date="2016-11" db="EMBL/GenBank/DDBJ databases">
        <authorList>
            <person name="Varghese N."/>
            <person name="Submissions S."/>
        </authorList>
    </citation>
    <scope>NUCLEOTIDE SEQUENCE [LARGE SCALE GENOMIC DNA]</scope>
    <source>
        <strain evidence="3">ALO Sharm</strain>
    </source>
</reference>